<evidence type="ECO:0008006" key="5">
    <source>
        <dbReference type="Google" id="ProtNLM"/>
    </source>
</evidence>
<dbReference type="EMBL" id="MGGW01000004">
    <property type="protein sequence ID" value="OGM55320.1"/>
    <property type="molecule type" value="Genomic_DNA"/>
</dbReference>
<feature type="transmembrane region" description="Helical" evidence="2">
    <location>
        <begin position="248"/>
        <end position="271"/>
    </location>
</feature>
<evidence type="ECO:0000256" key="1">
    <source>
        <dbReference type="SAM" id="MobiDB-lite"/>
    </source>
</evidence>
<dbReference type="AlphaFoldDB" id="A0A1F8AUK4"/>
<keyword evidence="2" id="KW-1133">Transmembrane helix</keyword>
<evidence type="ECO:0000256" key="2">
    <source>
        <dbReference type="SAM" id="Phobius"/>
    </source>
</evidence>
<accession>A0A1F8AUK4</accession>
<organism evidence="3 4">
    <name type="scientific">Candidatus Woesebacteria bacterium RIFCSPHIGHO2_12_FULL_41_24</name>
    <dbReference type="NCBI Taxonomy" id="1802510"/>
    <lineage>
        <taxon>Bacteria</taxon>
        <taxon>Candidatus Woeseibacteriota</taxon>
    </lineage>
</organism>
<gene>
    <name evidence="3" type="ORF">A3E44_03500</name>
</gene>
<reference evidence="3 4" key="1">
    <citation type="journal article" date="2016" name="Nat. Commun.">
        <title>Thousands of microbial genomes shed light on interconnected biogeochemical processes in an aquifer system.</title>
        <authorList>
            <person name="Anantharaman K."/>
            <person name="Brown C.T."/>
            <person name="Hug L.A."/>
            <person name="Sharon I."/>
            <person name="Castelle C.J."/>
            <person name="Probst A.J."/>
            <person name="Thomas B.C."/>
            <person name="Singh A."/>
            <person name="Wilkins M.J."/>
            <person name="Karaoz U."/>
            <person name="Brodie E.L."/>
            <person name="Williams K.H."/>
            <person name="Hubbard S.S."/>
            <person name="Banfield J.F."/>
        </authorList>
    </citation>
    <scope>NUCLEOTIDE SEQUENCE [LARGE SCALE GENOMIC DNA]</scope>
</reference>
<dbReference type="Proteomes" id="UP000178603">
    <property type="component" value="Unassembled WGS sequence"/>
</dbReference>
<evidence type="ECO:0000313" key="4">
    <source>
        <dbReference type="Proteomes" id="UP000178603"/>
    </source>
</evidence>
<comment type="caution">
    <text evidence="3">The sequence shown here is derived from an EMBL/GenBank/DDBJ whole genome shotgun (WGS) entry which is preliminary data.</text>
</comment>
<keyword evidence="2" id="KW-0472">Membrane</keyword>
<evidence type="ECO:0000313" key="3">
    <source>
        <dbReference type="EMBL" id="OGM55320.1"/>
    </source>
</evidence>
<keyword evidence="2" id="KW-0812">Transmembrane</keyword>
<sequence>MRILKIGLSIYVFILCLILYSREVYSQVVINEFSSGSSSDDWVEIHVLPQESPLPHDLSLYKLVDAADNEKILSSIIDPGGFAAFDWSNRLNNDGDEIKLILISSNEEINTVSYGDEGGICAAESGQSIGRSPDGSGNFVRFSSSTKAASNSSSSEVLCSTPTPDPTPTATPKPTSTPTKFPTPPPTQKPTATPIVTPKSTLKATSTPKTSETEETNQEDEVASVVFETSSPSPIGEVAGVSDEQNSFPVVAILPVLVGLGLVGFSGVSLFKRRALIKEFIDSQSNKTN</sequence>
<proteinExistence type="predicted"/>
<feature type="region of interest" description="Disordered" evidence="1">
    <location>
        <begin position="151"/>
        <end position="220"/>
    </location>
</feature>
<name>A0A1F8AUK4_9BACT</name>
<protein>
    <recommendedName>
        <fullName evidence="5">LTD domain-containing protein</fullName>
    </recommendedName>
</protein>